<dbReference type="RefSeq" id="WP_113986812.1">
    <property type="nucleotide sequence ID" value="NZ_QMEY01000047.1"/>
</dbReference>
<evidence type="ECO:0000256" key="3">
    <source>
        <dbReference type="ARBA" id="ARBA00023163"/>
    </source>
</evidence>
<dbReference type="PANTHER" id="PTHR44688">
    <property type="entry name" value="DNA-BINDING TRANSCRIPTIONAL ACTIVATOR DEVR_DOSR"/>
    <property type="match status" value="1"/>
</dbReference>
<dbReference type="Proteomes" id="UP000253303">
    <property type="component" value="Unassembled WGS sequence"/>
</dbReference>
<organism evidence="5 6">
    <name type="scientific">Spongiactinospora rosea</name>
    <dbReference type="NCBI Taxonomy" id="2248750"/>
    <lineage>
        <taxon>Bacteria</taxon>
        <taxon>Bacillati</taxon>
        <taxon>Actinomycetota</taxon>
        <taxon>Actinomycetes</taxon>
        <taxon>Streptosporangiales</taxon>
        <taxon>Streptosporangiaceae</taxon>
        <taxon>Spongiactinospora</taxon>
    </lineage>
</organism>
<dbReference type="SMART" id="SM00421">
    <property type="entry name" value="HTH_LUXR"/>
    <property type="match status" value="1"/>
</dbReference>
<dbReference type="CDD" id="cd06170">
    <property type="entry name" value="LuxR_C_like"/>
    <property type="match status" value="1"/>
</dbReference>
<sequence>MRTASELQKISVALSSENEFRRLGFEQLLKRIAVIDSFTIYHSATELVANVLVNTDIIIIPIKELDEAPSLFIPRLPRRSRTLLLLNGVPDECVSYIAAAPAHGFLSEHELCANTLSLTLQRMIAGDVPMPHELTKKLLKLASEPHNNGPGQAPIHLTPREQEVLVLLVEGLSNKQIASRLTLSQHSIKRLVTNILAKLNSPNRTSAVAKALNEGLVYHATTPASQHIAS</sequence>
<comment type="caution">
    <text evidence="5">The sequence shown here is derived from an EMBL/GenBank/DDBJ whole genome shotgun (WGS) entry which is preliminary data.</text>
</comment>
<dbReference type="AlphaFoldDB" id="A0A366LE82"/>
<proteinExistence type="predicted"/>
<keyword evidence="3" id="KW-0804">Transcription</keyword>
<protein>
    <recommendedName>
        <fullName evidence="4">HTH luxR-type domain-containing protein</fullName>
    </recommendedName>
</protein>
<feature type="domain" description="HTH luxR-type" evidence="4">
    <location>
        <begin position="150"/>
        <end position="215"/>
    </location>
</feature>
<evidence type="ECO:0000313" key="6">
    <source>
        <dbReference type="Proteomes" id="UP000253303"/>
    </source>
</evidence>
<accession>A0A366LE82</accession>
<dbReference type="GO" id="GO:0006355">
    <property type="term" value="P:regulation of DNA-templated transcription"/>
    <property type="evidence" value="ECO:0007669"/>
    <property type="project" value="InterPro"/>
</dbReference>
<evidence type="ECO:0000259" key="4">
    <source>
        <dbReference type="PROSITE" id="PS50043"/>
    </source>
</evidence>
<dbReference type="InterPro" id="IPR036388">
    <property type="entry name" value="WH-like_DNA-bd_sf"/>
</dbReference>
<keyword evidence="6" id="KW-1185">Reference proteome</keyword>
<dbReference type="Pfam" id="PF00196">
    <property type="entry name" value="GerE"/>
    <property type="match status" value="1"/>
</dbReference>
<evidence type="ECO:0000256" key="1">
    <source>
        <dbReference type="ARBA" id="ARBA00023015"/>
    </source>
</evidence>
<dbReference type="OrthoDB" id="3630021at2"/>
<dbReference type="Gene3D" id="1.10.10.10">
    <property type="entry name" value="Winged helix-like DNA-binding domain superfamily/Winged helix DNA-binding domain"/>
    <property type="match status" value="1"/>
</dbReference>
<dbReference type="GO" id="GO:0003677">
    <property type="term" value="F:DNA binding"/>
    <property type="evidence" value="ECO:0007669"/>
    <property type="project" value="UniProtKB-KW"/>
</dbReference>
<keyword evidence="1" id="KW-0805">Transcription regulation</keyword>
<keyword evidence="2" id="KW-0238">DNA-binding</keyword>
<dbReference type="PANTHER" id="PTHR44688:SF16">
    <property type="entry name" value="DNA-BINDING TRANSCRIPTIONAL ACTIVATOR DEVR_DOSR"/>
    <property type="match status" value="1"/>
</dbReference>
<gene>
    <name evidence="5" type="ORF">DP939_44130</name>
</gene>
<name>A0A366LE82_9ACTN</name>
<evidence type="ECO:0000256" key="2">
    <source>
        <dbReference type="ARBA" id="ARBA00023125"/>
    </source>
</evidence>
<dbReference type="PROSITE" id="PS00622">
    <property type="entry name" value="HTH_LUXR_1"/>
    <property type="match status" value="1"/>
</dbReference>
<dbReference type="SUPFAM" id="SSF46894">
    <property type="entry name" value="C-terminal effector domain of the bipartite response regulators"/>
    <property type="match status" value="1"/>
</dbReference>
<dbReference type="PRINTS" id="PR00038">
    <property type="entry name" value="HTHLUXR"/>
</dbReference>
<evidence type="ECO:0000313" key="5">
    <source>
        <dbReference type="EMBL" id="RBQ12188.1"/>
    </source>
</evidence>
<dbReference type="InterPro" id="IPR000792">
    <property type="entry name" value="Tscrpt_reg_LuxR_C"/>
</dbReference>
<reference evidence="5 6" key="1">
    <citation type="submission" date="2018-06" db="EMBL/GenBank/DDBJ databases">
        <title>Sphaerisporangium craniellae sp. nov., isolated from a marine sponge in the South China Sea.</title>
        <authorList>
            <person name="Li L."/>
        </authorList>
    </citation>
    <scope>NUCLEOTIDE SEQUENCE [LARGE SCALE GENOMIC DNA]</scope>
    <source>
        <strain evidence="5 6">LHW63015</strain>
    </source>
</reference>
<dbReference type="InterPro" id="IPR016032">
    <property type="entry name" value="Sig_transdc_resp-reg_C-effctor"/>
</dbReference>
<dbReference type="EMBL" id="QMEY01000047">
    <property type="protein sequence ID" value="RBQ12188.1"/>
    <property type="molecule type" value="Genomic_DNA"/>
</dbReference>
<dbReference type="PROSITE" id="PS50043">
    <property type="entry name" value="HTH_LUXR_2"/>
    <property type="match status" value="1"/>
</dbReference>